<evidence type="ECO:0000256" key="4">
    <source>
        <dbReference type="ARBA" id="ARBA00022679"/>
    </source>
</evidence>
<evidence type="ECO:0000259" key="8">
    <source>
        <dbReference type="PROSITE" id="PS50237"/>
    </source>
</evidence>
<dbReference type="Gene3D" id="3.30.2410.10">
    <property type="entry name" value="Hect, E3 ligase catalytic domain"/>
    <property type="match status" value="1"/>
</dbReference>
<keyword evidence="10" id="KW-1185">Reference proteome</keyword>
<dbReference type="Gene3D" id="3.30.2160.10">
    <property type="entry name" value="Hect, E3 ligase catalytic domain"/>
    <property type="match status" value="1"/>
</dbReference>
<dbReference type="EMBL" id="LDAU01000046">
    <property type="protein sequence ID" value="KRX09600.1"/>
    <property type="molecule type" value="Genomic_DNA"/>
</dbReference>
<name>A0A0V0R5I2_PSEPJ</name>
<gene>
    <name evidence="9" type="ORF">PPERSA_08632</name>
</gene>
<accession>A0A0V0R5I2</accession>
<keyword evidence="4" id="KW-0808">Transferase</keyword>
<dbReference type="SMART" id="SM00119">
    <property type="entry name" value="HECTc"/>
    <property type="match status" value="1"/>
</dbReference>
<dbReference type="PANTHER" id="PTHR45700:SF2">
    <property type="entry name" value="UBIQUITIN-PROTEIN LIGASE E3C"/>
    <property type="match status" value="1"/>
</dbReference>
<comment type="catalytic activity">
    <reaction evidence="1">
        <text>S-ubiquitinyl-[E2 ubiquitin-conjugating enzyme]-L-cysteine + [acceptor protein]-L-lysine = [E2 ubiquitin-conjugating enzyme]-L-cysteine + N(6)-ubiquitinyl-[acceptor protein]-L-lysine.</text>
        <dbReference type="EC" id="2.3.2.26"/>
    </reaction>
</comment>
<dbReference type="GO" id="GO:0000209">
    <property type="term" value="P:protein polyubiquitination"/>
    <property type="evidence" value="ECO:0007669"/>
    <property type="project" value="InterPro"/>
</dbReference>
<dbReference type="Pfam" id="PF00632">
    <property type="entry name" value="HECT"/>
    <property type="match status" value="1"/>
</dbReference>
<dbReference type="GO" id="GO:0006511">
    <property type="term" value="P:ubiquitin-dependent protein catabolic process"/>
    <property type="evidence" value="ECO:0007669"/>
    <property type="project" value="TreeGrafter"/>
</dbReference>
<proteinExistence type="predicted"/>
<dbReference type="Gene3D" id="3.90.1750.10">
    <property type="entry name" value="Hect, E3 ligase catalytic domains"/>
    <property type="match status" value="1"/>
</dbReference>
<evidence type="ECO:0000313" key="9">
    <source>
        <dbReference type="EMBL" id="KRX09600.1"/>
    </source>
</evidence>
<dbReference type="PANTHER" id="PTHR45700">
    <property type="entry name" value="UBIQUITIN-PROTEIN LIGASE E3C"/>
    <property type="match status" value="1"/>
</dbReference>
<comment type="caution">
    <text evidence="6">Lacks conserved residue(s) required for the propagation of feature annotation.</text>
</comment>
<dbReference type="FunFam" id="3.30.2160.10:FF:000002">
    <property type="entry name" value="Putative Ubiquitin-protein ligase E3C"/>
    <property type="match status" value="1"/>
</dbReference>
<sequence>MDKNLDGFLNFKNKKDGKKEMLQRFKEEKEQKKLNNLKNEKAIIIQKNVKNFLTLQKLKTQLLNQSITRFEDSEKILNKLKQVNRDFNMPLKLLNDFIRNFNFICFKLSPKNKLLSQTKKILPYLGFWLQKSFKAEEQTENIYFQFFNSLLHGSEERLAQDLLRMPRISKDKDENIQDRSYLNIKKFISNIFKYYQNWPPQLSAAMSEFFDTNKLAILKLVLNRNVTQINQQNDIYQFKDKINDYFALLSFIQLALNTITPAQLEHILDYTNIVSEKLKSLYKNISILFEYNFAVKLINAVFVIKQDENNKAKQESKDIVFSDSFNPMIAMFVIAIYSRIMVLCYNKKNYRTIKKNQEDFFTQMKAIPKEQLPIFIKILINIIADILFIPQNPKEQVLCNFLVEIGSKLLKLLYEYNYILEFLPKDQWLIKKDYVEELLVEFTEMHFQRLYIVKIIPFGFKFEDRINLLIRRNNIFEDGYQAFTQLNQLNLHGKIAVFYIDEMGVEETGIDAGGIFKEFLTDLSKIVFDPNYGMFKLQENNQQLYPSPFSQQLLGSDHLNIFYFLGQVIGRGIYDNILLPAIFSKFFLRSILGKQNHLIELQSLDKELYKNLKYLKDYKGDATDLGLNFTVHNSQEQEVELIQNGKEIAVDNKNKYKYIYLVAGYKLNNEIQKQTQYFTDGLKKVIDINWLQMFDEEELQLLICGDRKALDVEDLRSNSAYEGYSKNESYIKEFYKILSKFDDKLQYKFIKFVTSCERAPLLGFKNLYPQFTIVRVDAEHAIEQGLGFHLA</sequence>
<dbReference type="Proteomes" id="UP000054937">
    <property type="component" value="Unassembled WGS sequence"/>
</dbReference>
<evidence type="ECO:0000256" key="5">
    <source>
        <dbReference type="ARBA" id="ARBA00022786"/>
    </source>
</evidence>
<evidence type="ECO:0000256" key="1">
    <source>
        <dbReference type="ARBA" id="ARBA00000885"/>
    </source>
</evidence>
<dbReference type="InterPro" id="IPR000569">
    <property type="entry name" value="HECT_dom"/>
</dbReference>
<reference evidence="9 10" key="1">
    <citation type="journal article" date="2015" name="Sci. Rep.">
        <title>Genome of the facultative scuticociliatosis pathogen Pseudocohnilembus persalinus provides insight into its virulence through horizontal gene transfer.</title>
        <authorList>
            <person name="Xiong J."/>
            <person name="Wang G."/>
            <person name="Cheng J."/>
            <person name="Tian M."/>
            <person name="Pan X."/>
            <person name="Warren A."/>
            <person name="Jiang C."/>
            <person name="Yuan D."/>
            <person name="Miao W."/>
        </authorList>
    </citation>
    <scope>NUCLEOTIDE SEQUENCE [LARGE SCALE GENOMIC DNA]</scope>
    <source>
        <strain evidence="9">36N120E</strain>
    </source>
</reference>
<dbReference type="SUPFAM" id="SSF56204">
    <property type="entry name" value="Hect, E3 ligase catalytic domain"/>
    <property type="match status" value="1"/>
</dbReference>
<organism evidence="9 10">
    <name type="scientific">Pseudocohnilembus persalinus</name>
    <name type="common">Ciliate</name>
    <dbReference type="NCBI Taxonomy" id="266149"/>
    <lineage>
        <taxon>Eukaryota</taxon>
        <taxon>Sar</taxon>
        <taxon>Alveolata</taxon>
        <taxon>Ciliophora</taxon>
        <taxon>Intramacronucleata</taxon>
        <taxon>Oligohymenophorea</taxon>
        <taxon>Scuticociliatia</taxon>
        <taxon>Philasterida</taxon>
        <taxon>Pseudocohnilembidae</taxon>
        <taxon>Pseudocohnilembus</taxon>
    </lineage>
</organism>
<evidence type="ECO:0000256" key="6">
    <source>
        <dbReference type="PROSITE-ProRule" id="PRU00104"/>
    </source>
</evidence>
<dbReference type="CDD" id="cd00078">
    <property type="entry name" value="HECTc"/>
    <property type="match status" value="1"/>
</dbReference>
<protein>
    <recommendedName>
        <fullName evidence="3">HECT-type E3 ubiquitin transferase</fullName>
        <ecNumber evidence="3">2.3.2.26</ecNumber>
    </recommendedName>
</protein>
<keyword evidence="5 6" id="KW-0833">Ubl conjugation pathway</keyword>
<feature type="domain" description="HECT" evidence="8">
    <location>
        <begin position="487"/>
        <end position="775"/>
    </location>
</feature>
<dbReference type="PROSITE" id="PS50237">
    <property type="entry name" value="HECT"/>
    <property type="match status" value="1"/>
</dbReference>
<evidence type="ECO:0000256" key="2">
    <source>
        <dbReference type="ARBA" id="ARBA00004906"/>
    </source>
</evidence>
<dbReference type="FunFam" id="3.90.1750.10:FF:000026">
    <property type="entry name" value="E3 ubiquitin-protein ligase HACE1"/>
    <property type="match status" value="1"/>
</dbReference>
<evidence type="ECO:0000256" key="7">
    <source>
        <dbReference type="SAM" id="Coils"/>
    </source>
</evidence>
<keyword evidence="7" id="KW-0175">Coiled coil</keyword>
<dbReference type="OMA" id="RSWINIA"/>
<feature type="coiled-coil region" evidence="7">
    <location>
        <begin position="15"/>
        <end position="47"/>
    </location>
</feature>
<comment type="pathway">
    <text evidence="2">Protein modification; protein ubiquitination.</text>
</comment>
<dbReference type="AlphaFoldDB" id="A0A0V0R5I2"/>
<dbReference type="OrthoDB" id="8068875at2759"/>
<dbReference type="InParanoid" id="A0A0V0R5I2"/>
<evidence type="ECO:0000256" key="3">
    <source>
        <dbReference type="ARBA" id="ARBA00012485"/>
    </source>
</evidence>
<comment type="caution">
    <text evidence="9">The sequence shown here is derived from an EMBL/GenBank/DDBJ whole genome shotgun (WGS) entry which is preliminary data.</text>
</comment>
<dbReference type="InterPro" id="IPR044611">
    <property type="entry name" value="E3A/B/C-like"/>
</dbReference>
<dbReference type="EC" id="2.3.2.26" evidence="3"/>
<dbReference type="InterPro" id="IPR035983">
    <property type="entry name" value="Hect_E3_ubiquitin_ligase"/>
</dbReference>
<evidence type="ECO:0000313" key="10">
    <source>
        <dbReference type="Proteomes" id="UP000054937"/>
    </source>
</evidence>
<dbReference type="GO" id="GO:0061630">
    <property type="term" value="F:ubiquitin protein ligase activity"/>
    <property type="evidence" value="ECO:0007669"/>
    <property type="project" value="UniProtKB-EC"/>
</dbReference>